<dbReference type="CDD" id="cd06261">
    <property type="entry name" value="TM_PBP2"/>
    <property type="match status" value="1"/>
</dbReference>
<dbReference type="NCBIfam" id="TIGR01726">
    <property type="entry name" value="HEQRo_perm_3TM"/>
    <property type="match status" value="1"/>
</dbReference>
<dbReference type="GO" id="GO:0006865">
    <property type="term" value="P:amino acid transport"/>
    <property type="evidence" value="ECO:0007669"/>
    <property type="project" value="UniProtKB-KW"/>
</dbReference>
<evidence type="ECO:0000256" key="7">
    <source>
        <dbReference type="ARBA" id="ARBA00023136"/>
    </source>
</evidence>
<feature type="domain" description="ABC transmembrane type-1" evidence="9">
    <location>
        <begin position="1"/>
        <end position="191"/>
    </location>
</feature>
<evidence type="ECO:0000313" key="10">
    <source>
        <dbReference type="EMBL" id="ABO67630.1"/>
    </source>
</evidence>
<dbReference type="eggNOG" id="COG0765">
    <property type="taxonomic scope" value="Bacteria"/>
</dbReference>
<feature type="transmembrane region" description="Helical" evidence="8">
    <location>
        <begin position="147"/>
        <end position="164"/>
    </location>
</feature>
<keyword evidence="3" id="KW-1003">Cell membrane</keyword>
<keyword evidence="5" id="KW-0029">Amino-acid transport</keyword>
<dbReference type="EMBL" id="CP000557">
    <property type="protein sequence ID" value="ABO67630.1"/>
    <property type="molecule type" value="Genomic_DNA"/>
</dbReference>
<comment type="similarity">
    <text evidence="8">Belongs to the binding-protein-dependent transport system permease family.</text>
</comment>
<name>A4IQM6_GEOTN</name>
<dbReference type="PANTHER" id="PTHR30614">
    <property type="entry name" value="MEMBRANE COMPONENT OF AMINO ACID ABC TRANSPORTER"/>
    <property type="match status" value="1"/>
</dbReference>
<dbReference type="InterPro" id="IPR035906">
    <property type="entry name" value="MetI-like_sf"/>
</dbReference>
<dbReference type="KEGG" id="gtn:GTNG_2281"/>
<keyword evidence="6 8" id="KW-1133">Transmembrane helix</keyword>
<organism evidence="10 11">
    <name type="scientific">Geobacillus thermodenitrificans (strain NG80-2)</name>
    <dbReference type="NCBI Taxonomy" id="420246"/>
    <lineage>
        <taxon>Bacteria</taxon>
        <taxon>Bacillati</taxon>
        <taxon>Bacillota</taxon>
        <taxon>Bacilli</taxon>
        <taxon>Bacillales</taxon>
        <taxon>Anoxybacillaceae</taxon>
        <taxon>Geobacillus</taxon>
    </lineage>
</organism>
<evidence type="ECO:0000256" key="4">
    <source>
        <dbReference type="ARBA" id="ARBA00022692"/>
    </source>
</evidence>
<feature type="transmembrane region" description="Helical" evidence="8">
    <location>
        <begin position="170"/>
        <end position="192"/>
    </location>
</feature>
<evidence type="ECO:0000256" key="8">
    <source>
        <dbReference type="RuleBase" id="RU363032"/>
    </source>
</evidence>
<dbReference type="Gene3D" id="1.10.3720.10">
    <property type="entry name" value="MetI-like"/>
    <property type="match status" value="1"/>
</dbReference>
<dbReference type="PROSITE" id="PS50928">
    <property type="entry name" value="ABC_TM1"/>
    <property type="match status" value="1"/>
</dbReference>
<feature type="transmembrane region" description="Helical" evidence="8">
    <location>
        <begin position="67"/>
        <end position="87"/>
    </location>
</feature>
<evidence type="ECO:0000313" key="11">
    <source>
        <dbReference type="Proteomes" id="UP000001578"/>
    </source>
</evidence>
<feature type="transmembrane region" description="Helical" evidence="8">
    <location>
        <begin position="35"/>
        <end position="55"/>
    </location>
</feature>
<comment type="subcellular location">
    <subcellularLocation>
        <location evidence="1 8">Cell membrane</location>
        <topology evidence="1 8">Multi-pass membrane protein</topology>
    </subcellularLocation>
</comment>
<dbReference type="InterPro" id="IPR043429">
    <property type="entry name" value="ArtM/GltK/GlnP/TcyL/YhdX-like"/>
</dbReference>
<reference evidence="10 11" key="1">
    <citation type="journal article" date="2007" name="Proc. Natl. Acad. Sci. U.S.A.">
        <title>Genome and proteome of long-chain alkane degrading Geobacillus thermodenitrificans NG80-2 isolated from a deep-subsurface oil reservoir.</title>
        <authorList>
            <person name="Feng L."/>
            <person name="Wang W."/>
            <person name="Cheng J."/>
            <person name="Ren Y."/>
            <person name="Zhao G."/>
            <person name="Gao C."/>
            <person name="Tang Y."/>
            <person name="Liu X."/>
            <person name="Han W."/>
            <person name="Peng X."/>
            <person name="Liu R."/>
            <person name="Wang L."/>
        </authorList>
    </citation>
    <scope>NUCLEOTIDE SEQUENCE [LARGE SCALE GENOMIC DNA]</scope>
    <source>
        <strain evidence="10 11">NG80-2</strain>
    </source>
</reference>
<protein>
    <submittedName>
        <fullName evidence="10">Amino acid ABC transporter (Permease)</fullName>
    </submittedName>
</protein>
<keyword evidence="4 8" id="KW-0812">Transmembrane</keyword>
<dbReference type="HOGENOM" id="CLU_019602_1_1_9"/>
<evidence type="ECO:0000256" key="5">
    <source>
        <dbReference type="ARBA" id="ARBA00022970"/>
    </source>
</evidence>
<dbReference type="InterPro" id="IPR000515">
    <property type="entry name" value="MetI-like"/>
</dbReference>
<gene>
    <name evidence="10" type="ordered locus">GTNG_2281</name>
</gene>
<dbReference type="InterPro" id="IPR010065">
    <property type="entry name" value="AA_ABC_transptr_permease_3TM"/>
</dbReference>
<accession>A4IQM6</accession>
<dbReference type="GO" id="GO:0022857">
    <property type="term" value="F:transmembrane transporter activity"/>
    <property type="evidence" value="ECO:0007669"/>
    <property type="project" value="InterPro"/>
</dbReference>
<proteinExistence type="inferred from homology"/>
<dbReference type="SUPFAM" id="SSF161098">
    <property type="entry name" value="MetI-like"/>
    <property type="match status" value="1"/>
</dbReference>
<evidence type="ECO:0000256" key="6">
    <source>
        <dbReference type="ARBA" id="ARBA00022989"/>
    </source>
</evidence>
<evidence type="ECO:0000256" key="1">
    <source>
        <dbReference type="ARBA" id="ARBA00004651"/>
    </source>
</evidence>
<keyword evidence="2 8" id="KW-0813">Transport</keyword>
<evidence type="ECO:0000259" key="9">
    <source>
        <dbReference type="PROSITE" id="PS50928"/>
    </source>
</evidence>
<evidence type="ECO:0000256" key="3">
    <source>
        <dbReference type="ARBA" id="ARBA00022475"/>
    </source>
</evidence>
<dbReference type="GO" id="GO:0043190">
    <property type="term" value="C:ATP-binding cassette (ABC) transporter complex"/>
    <property type="evidence" value="ECO:0007669"/>
    <property type="project" value="InterPro"/>
</dbReference>
<sequence length="206" mass="23184">MLLITSAFFAFIIAIIAGLGRLAKSRWIRWTTNIYVEFFRGTSLVVQLFWVYYALPMLAKAIPFLPPLNLSSFWAGVIAVSLNYGAYVSETVRSCILAVDRGQHEAAIALNMTRFQRMRLVILPQAVRMMLPDFGNNLIQMLKSTSLVSLIGLTDITYAGMVFRNSNIDLGILVFAMMLVFYFLIALPLIWLTRRAERAVSKGMAS</sequence>
<keyword evidence="7 8" id="KW-0472">Membrane</keyword>
<evidence type="ECO:0000256" key="2">
    <source>
        <dbReference type="ARBA" id="ARBA00022448"/>
    </source>
</evidence>
<dbReference type="AlphaFoldDB" id="A4IQM6"/>
<feature type="transmembrane region" description="Helical" evidence="8">
    <location>
        <begin position="6"/>
        <end position="23"/>
    </location>
</feature>
<dbReference type="Proteomes" id="UP000001578">
    <property type="component" value="Chromosome"/>
</dbReference>
<dbReference type="Pfam" id="PF00528">
    <property type="entry name" value="BPD_transp_1"/>
    <property type="match status" value="1"/>
</dbReference>
<dbReference type="PANTHER" id="PTHR30614:SF0">
    <property type="entry name" value="L-CYSTINE TRANSPORT SYSTEM PERMEASE PROTEIN TCYL"/>
    <property type="match status" value="1"/>
</dbReference>